<feature type="transmembrane region" description="Helical" evidence="6">
    <location>
        <begin position="332"/>
        <end position="353"/>
    </location>
</feature>
<dbReference type="CDD" id="cd06174">
    <property type="entry name" value="MFS"/>
    <property type="match status" value="1"/>
</dbReference>
<proteinExistence type="predicted"/>
<feature type="transmembrane region" description="Helical" evidence="6">
    <location>
        <begin position="277"/>
        <end position="295"/>
    </location>
</feature>
<feature type="transmembrane region" description="Helical" evidence="6">
    <location>
        <begin position="182"/>
        <end position="205"/>
    </location>
</feature>
<dbReference type="Pfam" id="PF07690">
    <property type="entry name" value="MFS_1"/>
    <property type="match status" value="1"/>
</dbReference>
<gene>
    <name evidence="8" type="ORF">LX15_001401</name>
</gene>
<feature type="transmembrane region" description="Helical" evidence="6">
    <location>
        <begin position="247"/>
        <end position="265"/>
    </location>
</feature>
<evidence type="ECO:0000256" key="2">
    <source>
        <dbReference type="ARBA" id="ARBA00022692"/>
    </source>
</evidence>
<keyword evidence="2 6" id="KW-0812">Transmembrane</keyword>
<protein>
    <submittedName>
        <fullName evidence="8">Sugar phosphate permease</fullName>
    </submittedName>
</protein>
<evidence type="ECO:0000256" key="4">
    <source>
        <dbReference type="ARBA" id="ARBA00023136"/>
    </source>
</evidence>
<evidence type="ECO:0000256" key="3">
    <source>
        <dbReference type="ARBA" id="ARBA00022989"/>
    </source>
</evidence>
<feature type="transmembrane region" description="Helical" evidence="6">
    <location>
        <begin position="152"/>
        <end position="170"/>
    </location>
</feature>
<dbReference type="PANTHER" id="PTHR11360:SF284">
    <property type="entry name" value="EG:103B4.3 PROTEIN-RELATED"/>
    <property type="match status" value="1"/>
</dbReference>
<feature type="region of interest" description="Disordered" evidence="5">
    <location>
        <begin position="1"/>
        <end position="20"/>
    </location>
</feature>
<dbReference type="InterPro" id="IPR050327">
    <property type="entry name" value="Proton-linked_MCT"/>
</dbReference>
<dbReference type="EMBL" id="JAMTCP010000005">
    <property type="protein sequence ID" value="MCP2257715.1"/>
    <property type="molecule type" value="Genomic_DNA"/>
</dbReference>
<keyword evidence="3 6" id="KW-1133">Transmembrane helix</keyword>
<feature type="transmembrane region" description="Helical" evidence="6">
    <location>
        <begin position="65"/>
        <end position="85"/>
    </location>
</feature>
<dbReference type="Proteomes" id="UP001205311">
    <property type="component" value="Unassembled WGS sequence"/>
</dbReference>
<evidence type="ECO:0000313" key="9">
    <source>
        <dbReference type="Proteomes" id="UP001205311"/>
    </source>
</evidence>
<keyword evidence="4 6" id="KW-0472">Membrane</keyword>
<feature type="transmembrane region" description="Helical" evidence="6">
    <location>
        <begin position="365"/>
        <end position="387"/>
    </location>
</feature>
<feature type="domain" description="Major facilitator superfamily (MFS) profile" evidence="7">
    <location>
        <begin position="30"/>
        <end position="425"/>
    </location>
</feature>
<accession>A0ABT1HQC7</accession>
<feature type="transmembrane region" description="Helical" evidence="6">
    <location>
        <begin position="28"/>
        <end position="45"/>
    </location>
</feature>
<reference evidence="8 9" key="1">
    <citation type="submission" date="2022-06" db="EMBL/GenBank/DDBJ databases">
        <title>Genomic Encyclopedia of Archaeal and Bacterial Type Strains, Phase II (KMG-II): from individual species to whole genera.</title>
        <authorList>
            <person name="Goeker M."/>
        </authorList>
    </citation>
    <scope>NUCLEOTIDE SEQUENCE [LARGE SCALE GENOMIC DNA]</scope>
    <source>
        <strain evidence="8 9">DSM 40477</strain>
    </source>
</reference>
<evidence type="ECO:0000256" key="1">
    <source>
        <dbReference type="ARBA" id="ARBA00004651"/>
    </source>
</evidence>
<sequence>MSIAEASATSSRPEVVGTGPGHQDTGRAWLVWGAGVACYVAALFHRMSLGVAAQEALDRFATGPAVLALFTALQLGVYLVLQVPAGVLADRWGPRRVLTGGTMAMAVGAVLFAVSTALPAGIAARVLVGAGDAFMFTNVLRLAAHWFTPRRYGLVVSLTGLAGGAGQLVATVPLTTSLHNLGWTGTFLAAGAATVVLAVAALALVRDRAAAPEPVHAAAAAPVERVRTALRGVVAQRGTRHAFWSHFVFMGQFVALTALWGAPWLTTGQGHSAAEAATLLMVCVLAFTLSSPVIGRVAAGNPARTRLFSEVLAVVVLVGWLTVVLWPGALPLPVVVTVLVVLGVGGASALLAFDTARSANPEHRSGTAAGVVNLGGFTCAVLAQLAVGWVLQAAGPTGYRWAFVPVVVLVAVGAVGLFRNRLTTT</sequence>
<feature type="transmembrane region" description="Helical" evidence="6">
    <location>
        <begin position="307"/>
        <end position="326"/>
    </location>
</feature>
<keyword evidence="9" id="KW-1185">Reference proteome</keyword>
<dbReference type="PROSITE" id="PS50850">
    <property type="entry name" value="MFS"/>
    <property type="match status" value="1"/>
</dbReference>
<dbReference type="SUPFAM" id="SSF103473">
    <property type="entry name" value="MFS general substrate transporter"/>
    <property type="match status" value="1"/>
</dbReference>
<comment type="subcellular location">
    <subcellularLocation>
        <location evidence="1">Cell membrane</location>
        <topology evidence="1">Multi-pass membrane protein</topology>
    </subcellularLocation>
</comment>
<feature type="transmembrane region" description="Helical" evidence="6">
    <location>
        <begin position="399"/>
        <end position="418"/>
    </location>
</feature>
<evidence type="ECO:0000259" key="7">
    <source>
        <dbReference type="PROSITE" id="PS50850"/>
    </source>
</evidence>
<dbReference type="InterPro" id="IPR036259">
    <property type="entry name" value="MFS_trans_sf"/>
</dbReference>
<dbReference type="InterPro" id="IPR020846">
    <property type="entry name" value="MFS_dom"/>
</dbReference>
<comment type="caution">
    <text evidence="8">The sequence shown here is derived from an EMBL/GenBank/DDBJ whole genome shotgun (WGS) entry which is preliminary data.</text>
</comment>
<evidence type="ECO:0000313" key="8">
    <source>
        <dbReference type="EMBL" id="MCP2257715.1"/>
    </source>
</evidence>
<evidence type="ECO:0000256" key="5">
    <source>
        <dbReference type="SAM" id="MobiDB-lite"/>
    </source>
</evidence>
<evidence type="ECO:0000256" key="6">
    <source>
        <dbReference type="SAM" id="Phobius"/>
    </source>
</evidence>
<dbReference type="RefSeq" id="WP_253668665.1">
    <property type="nucleotide sequence ID" value="NZ_JAMTCP010000005.1"/>
</dbReference>
<name>A0ABT1HQC7_STRSD</name>
<dbReference type="Gene3D" id="1.20.1250.20">
    <property type="entry name" value="MFS general substrate transporter like domains"/>
    <property type="match status" value="2"/>
</dbReference>
<organism evidence="8 9">
    <name type="scientific">Streptoalloteichus tenebrarius (strain ATCC 17920 / DSM 40477 / JCM 4838 / CBS 697.72 / NBRC 16177 / NCIMB 11028 / NRRL B-12390 / A12253. 1 / ISP 5477)</name>
    <name type="common">Streptomyces tenebrarius</name>
    <dbReference type="NCBI Taxonomy" id="1933"/>
    <lineage>
        <taxon>Bacteria</taxon>
        <taxon>Bacillati</taxon>
        <taxon>Actinomycetota</taxon>
        <taxon>Actinomycetes</taxon>
        <taxon>Pseudonocardiales</taxon>
        <taxon>Pseudonocardiaceae</taxon>
        <taxon>Streptoalloteichus</taxon>
    </lineage>
</organism>
<dbReference type="PANTHER" id="PTHR11360">
    <property type="entry name" value="MONOCARBOXYLATE TRANSPORTER"/>
    <property type="match status" value="1"/>
</dbReference>
<dbReference type="InterPro" id="IPR011701">
    <property type="entry name" value="MFS"/>
</dbReference>